<name>A0A1N7EQ47_9NOCA</name>
<reference evidence="4 5" key="1">
    <citation type="submission" date="2017-01" db="EMBL/GenBank/DDBJ databases">
        <authorList>
            <person name="Mah S.A."/>
            <person name="Swanson W.J."/>
            <person name="Moy G.W."/>
            <person name="Vacquier V.D."/>
        </authorList>
    </citation>
    <scope>NUCLEOTIDE SEQUENCE [LARGE SCALE GENOMIC DNA]</scope>
    <source>
        <strain evidence="4 5">CPCC 203464</strain>
    </source>
</reference>
<evidence type="ECO:0000256" key="3">
    <source>
        <dbReference type="RuleBase" id="RU000363"/>
    </source>
</evidence>
<dbReference type="OrthoDB" id="9792003at2"/>
<dbReference type="GO" id="GO:0016491">
    <property type="term" value="F:oxidoreductase activity"/>
    <property type="evidence" value="ECO:0007669"/>
    <property type="project" value="UniProtKB-KW"/>
</dbReference>
<organism evidence="4 5">
    <name type="scientific">Williamsia sterculiae</name>
    <dbReference type="NCBI Taxonomy" id="1344003"/>
    <lineage>
        <taxon>Bacteria</taxon>
        <taxon>Bacillati</taxon>
        <taxon>Actinomycetota</taxon>
        <taxon>Actinomycetes</taxon>
        <taxon>Mycobacteriales</taxon>
        <taxon>Nocardiaceae</taxon>
        <taxon>Williamsia</taxon>
    </lineage>
</organism>
<keyword evidence="2" id="KW-0560">Oxidoreductase</keyword>
<keyword evidence="5" id="KW-1185">Reference proteome</keyword>
<protein>
    <submittedName>
        <fullName evidence="4">NADP-dependent 3-hydroxy acid dehydrogenase YdfG</fullName>
    </submittedName>
</protein>
<dbReference type="SUPFAM" id="SSF51735">
    <property type="entry name" value="NAD(P)-binding Rossmann-fold domains"/>
    <property type="match status" value="1"/>
</dbReference>
<gene>
    <name evidence="4" type="ORF">SAMN05445060_1560</name>
</gene>
<dbReference type="Gene3D" id="3.40.50.720">
    <property type="entry name" value="NAD(P)-binding Rossmann-like Domain"/>
    <property type="match status" value="1"/>
</dbReference>
<dbReference type="RefSeq" id="WP_076478080.1">
    <property type="nucleotide sequence ID" value="NZ_FTNT01000003.1"/>
</dbReference>
<dbReference type="InterPro" id="IPR002347">
    <property type="entry name" value="SDR_fam"/>
</dbReference>
<evidence type="ECO:0000313" key="5">
    <source>
        <dbReference type="Proteomes" id="UP000186218"/>
    </source>
</evidence>
<evidence type="ECO:0000313" key="4">
    <source>
        <dbReference type="EMBL" id="SIR90218.1"/>
    </source>
</evidence>
<dbReference type="PRINTS" id="PR00081">
    <property type="entry name" value="GDHRDH"/>
</dbReference>
<accession>A0A1N7EQ47</accession>
<dbReference type="PRINTS" id="PR00080">
    <property type="entry name" value="SDRFAMILY"/>
</dbReference>
<proteinExistence type="inferred from homology"/>
<dbReference type="InterPro" id="IPR036291">
    <property type="entry name" value="NAD(P)-bd_dom_sf"/>
</dbReference>
<evidence type="ECO:0000256" key="2">
    <source>
        <dbReference type="ARBA" id="ARBA00023002"/>
    </source>
</evidence>
<dbReference type="PANTHER" id="PTHR44169">
    <property type="entry name" value="NADPH-DEPENDENT 1-ACYLDIHYDROXYACETONE PHOSPHATE REDUCTASE"/>
    <property type="match status" value="1"/>
</dbReference>
<dbReference type="AlphaFoldDB" id="A0A1N7EQ47"/>
<dbReference type="PANTHER" id="PTHR44169:SF6">
    <property type="entry name" value="NADPH-DEPENDENT 1-ACYLDIHYDROXYACETONE PHOSPHATE REDUCTASE"/>
    <property type="match status" value="1"/>
</dbReference>
<dbReference type="Proteomes" id="UP000186218">
    <property type="component" value="Unassembled WGS sequence"/>
</dbReference>
<dbReference type="EMBL" id="FTNT01000003">
    <property type="protein sequence ID" value="SIR90218.1"/>
    <property type="molecule type" value="Genomic_DNA"/>
</dbReference>
<dbReference type="STRING" id="1344003.SAMN05445060_1560"/>
<comment type="similarity">
    <text evidence="1 3">Belongs to the short-chain dehydrogenases/reductases (SDR) family.</text>
</comment>
<evidence type="ECO:0000256" key="1">
    <source>
        <dbReference type="ARBA" id="ARBA00006484"/>
    </source>
</evidence>
<dbReference type="Pfam" id="PF00106">
    <property type="entry name" value="adh_short"/>
    <property type="match status" value="1"/>
</dbReference>
<sequence length="293" mass="30594">MTSTTSDSAPTVLISGASSGIGRAATAALAAAGWTVYAAGRNLERLPSGRGTGAGCIIPIALDVTRPDSVAQALHEMRTTLNGRTLDALVNNAGIGRLAPMQVVDDDDLRAVFDVNVFGAVSLTQQALPLMATGGRIVFIGSVGDRITMPFGGPLTSSKWAIASIAEAFRLELRGVGIGVVLVEPGSIHTAAVDKVESQAAELAERIRAHDASLAARFERATATAVANERSGSEPEVVGRVLVRVLSVRRPRTRYLVGRHARLLAALGRLPDPAFDALRLRLSDQTSTEKAAS</sequence>